<dbReference type="OrthoDB" id="1097931at2"/>
<dbReference type="InterPro" id="IPR011990">
    <property type="entry name" value="TPR-like_helical_dom_sf"/>
</dbReference>
<reference evidence="2 3" key="1">
    <citation type="submission" date="2014-07" db="EMBL/GenBank/DDBJ databases">
        <title>Porphyromonadaceae bacterium OUH 308042 = ATCC BAA-2681 = DSM 28342 draft genome.</title>
        <authorList>
            <person name="Sydenham T.V."/>
            <person name="Hasman H."/>
            <person name="Justensen U.S."/>
        </authorList>
    </citation>
    <scope>NUCLEOTIDE SEQUENCE [LARGE SCALE GENOMIC DNA]</scope>
    <source>
        <strain evidence="2 3">OUH 308042</strain>
    </source>
</reference>
<sequence>MKSVLGIIAVLIVFAFTSCEKWFEVTPAGEVAEDDLFRNAEGFRNSLNGIYQGMSRASLYGQELSWGFIDVLAQYYDVRNCNDIGYRVVIDADDYNYSHATVRPRLDTLWINAYHLIANCNTLLKRIEKTDSSLFRDGGGELERRLIEGEALAIRAFLHFDILRLFAPAPLVHSGEKRVPYCDQAPSVNFPRLTTEEVLGKVIRDLEKAKRLTASFDTLYQTQIMLVDCRLGDSKLAGVSDFLSFRGYRLNYYAICGLLARVYLYQGDKASAMREAEKMIYSSLFYFSEPSEAKKGNLKLYDDVIFGLYNNKLVDIYGALNDEGRTSYSYLFLKDREELRDKDPDDVRVGESLVVKRKDRDVCGKYFYVAPPAYRLNNKLIPVLRLSELYHIYIECVYDLVGEERAKAVFAYLRFCRGSRRELSLGSKERLYRELLWDARKEYTAEGQLFYMYKRLNRNITVDGKTYGMSKNFVFPLPEVETNI</sequence>
<comment type="caution">
    <text evidence="2">The sequence shown here is derived from an EMBL/GenBank/DDBJ whole genome shotgun (WGS) entry which is preliminary data.</text>
</comment>
<dbReference type="Proteomes" id="UP000031980">
    <property type="component" value="Unassembled WGS sequence"/>
</dbReference>
<name>A0A0C3NFQ4_9PORP</name>
<dbReference type="AlphaFoldDB" id="A0A0C3NFQ4"/>
<accession>A0A0C3NFQ4</accession>
<evidence type="ECO:0000313" key="3">
    <source>
        <dbReference type="Proteomes" id="UP000031980"/>
    </source>
</evidence>
<dbReference type="EMBL" id="JPIU01000038">
    <property type="protein sequence ID" value="KIO44957.1"/>
    <property type="molecule type" value="Genomic_DNA"/>
</dbReference>
<evidence type="ECO:0000259" key="1">
    <source>
        <dbReference type="Pfam" id="PF14322"/>
    </source>
</evidence>
<gene>
    <name evidence="2" type="ORF">BA92_08040</name>
</gene>
<dbReference type="Gene3D" id="1.25.40.900">
    <property type="match status" value="1"/>
</dbReference>
<dbReference type="InterPro" id="IPR033985">
    <property type="entry name" value="SusD-like_N"/>
</dbReference>
<dbReference type="RefSeq" id="WP_041505131.1">
    <property type="nucleotide sequence ID" value="NZ_JPIU01000038.1"/>
</dbReference>
<protein>
    <recommendedName>
        <fullName evidence="1">SusD-like N-terminal domain-containing protein</fullName>
    </recommendedName>
</protein>
<organism evidence="2 3">
    <name type="scientific">Sanguibacteroides justesenii</name>
    <dbReference type="NCBI Taxonomy" id="1547597"/>
    <lineage>
        <taxon>Bacteria</taxon>
        <taxon>Pseudomonadati</taxon>
        <taxon>Bacteroidota</taxon>
        <taxon>Bacteroidia</taxon>
        <taxon>Bacteroidales</taxon>
        <taxon>Porphyromonadaceae</taxon>
        <taxon>Sanguibacteroides</taxon>
    </lineage>
</organism>
<dbReference type="Pfam" id="PF14322">
    <property type="entry name" value="SusD-like_3"/>
    <property type="match status" value="1"/>
</dbReference>
<dbReference type="SUPFAM" id="SSF48452">
    <property type="entry name" value="TPR-like"/>
    <property type="match status" value="1"/>
</dbReference>
<proteinExistence type="predicted"/>
<evidence type="ECO:0000313" key="2">
    <source>
        <dbReference type="EMBL" id="KIO44957.1"/>
    </source>
</evidence>
<dbReference type="PROSITE" id="PS51257">
    <property type="entry name" value="PROKAR_LIPOPROTEIN"/>
    <property type="match status" value="1"/>
</dbReference>
<feature type="domain" description="SusD-like N-terminal" evidence="1">
    <location>
        <begin position="102"/>
        <end position="213"/>
    </location>
</feature>
<keyword evidence="3" id="KW-1185">Reference proteome</keyword>
<dbReference type="Gene3D" id="1.25.40.390">
    <property type="match status" value="1"/>
</dbReference>